<gene>
    <name evidence="2" type="ORF">DWE98_08490</name>
</gene>
<reference evidence="3" key="1">
    <citation type="submission" date="2018-07" db="EMBL/GenBank/DDBJ databases">
        <authorList>
            <person name="Safronova V.I."/>
            <person name="Chirak E.R."/>
            <person name="Sazanova A.L."/>
        </authorList>
    </citation>
    <scope>NUCLEOTIDE SEQUENCE [LARGE SCALE GENOMIC DNA]</scope>
    <source>
        <strain evidence="3">RCAM04685</strain>
    </source>
</reference>
<accession>A0A370L9B8</accession>
<evidence type="ECO:0000256" key="1">
    <source>
        <dbReference type="SAM" id="Phobius"/>
    </source>
</evidence>
<keyword evidence="3" id="KW-1185">Reference proteome</keyword>
<keyword evidence="1" id="KW-0472">Membrane</keyword>
<keyword evidence="1" id="KW-1133">Transmembrane helix</keyword>
<organism evidence="2 3">
    <name type="scientific">Bosea caraganae</name>
    <dbReference type="NCBI Taxonomy" id="2763117"/>
    <lineage>
        <taxon>Bacteria</taxon>
        <taxon>Pseudomonadati</taxon>
        <taxon>Pseudomonadota</taxon>
        <taxon>Alphaproteobacteria</taxon>
        <taxon>Hyphomicrobiales</taxon>
        <taxon>Boseaceae</taxon>
        <taxon>Bosea</taxon>
    </lineage>
</organism>
<dbReference type="AlphaFoldDB" id="A0A370L9B8"/>
<dbReference type="Proteomes" id="UP000255207">
    <property type="component" value="Unassembled WGS sequence"/>
</dbReference>
<proteinExistence type="predicted"/>
<feature type="transmembrane region" description="Helical" evidence="1">
    <location>
        <begin position="12"/>
        <end position="31"/>
    </location>
</feature>
<sequence length="199" mass="21319">MCRRLRREPKGVAAIEFSFLALPMVAVYFGVSQVASGVMIDRKVTQLTRSLADLTSQAGSIPDTEMTNIFNAAQTVMAPYTNPDPAMSITSVVIDANRRVTVCWSESRNGGRSYDAGKSFPGLPEGLRIANTSVIVASASYEYDVVFKNPLNKTMTTISIGNAPVFMRPRIGQISGGIEQVARVKKGSGNTTTTTVCSG</sequence>
<evidence type="ECO:0000313" key="3">
    <source>
        <dbReference type="Proteomes" id="UP000255207"/>
    </source>
</evidence>
<evidence type="ECO:0000313" key="2">
    <source>
        <dbReference type="EMBL" id="RDJ26875.1"/>
    </source>
</evidence>
<keyword evidence="1" id="KW-0812">Transmembrane</keyword>
<protein>
    <submittedName>
        <fullName evidence="2">Pilus assembly protein</fullName>
    </submittedName>
</protein>
<comment type="caution">
    <text evidence="2">The sequence shown here is derived from an EMBL/GenBank/DDBJ whole genome shotgun (WGS) entry which is preliminary data.</text>
</comment>
<dbReference type="EMBL" id="QQTP01000003">
    <property type="protein sequence ID" value="RDJ26875.1"/>
    <property type="molecule type" value="Genomic_DNA"/>
</dbReference>
<name>A0A370L9B8_9HYPH</name>